<keyword evidence="7" id="KW-0406">Ion transport</keyword>
<keyword evidence="4" id="KW-0375">Hydrogen ion transport</keyword>
<evidence type="ECO:0000256" key="3">
    <source>
        <dbReference type="ARBA" id="ARBA00022741"/>
    </source>
</evidence>
<dbReference type="GO" id="GO:0005524">
    <property type="term" value="F:ATP binding"/>
    <property type="evidence" value="ECO:0007669"/>
    <property type="project" value="UniProtKB-KW"/>
</dbReference>
<sequence length="59" mass="6428">MKQGTIIKVSGPLVVAKGMQDAKMYEVVRVSEEKLMGEIIELKGDEASIQVYEETTGIG</sequence>
<dbReference type="SUPFAM" id="SSF50615">
    <property type="entry name" value="N-terminal domain of alpha and beta subunits of F1 ATP synthase"/>
    <property type="match status" value="1"/>
</dbReference>
<evidence type="ECO:0000313" key="9">
    <source>
        <dbReference type="EMBL" id="GAG29437.1"/>
    </source>
</evidence>
<keyword evidence="5" id="KW-0067">ATP-binding</keyword>
<comment type="caution">
    <text evidence="9">The sequence shown here is derived from an EMBL/GenBank/DDBJ whole genome shotgun (WGS) entry which is preliminary data.</text>
</comment>
<keyword evidence="6" id="KW-1278">Translocase</keyword>
<gene>
    <name evidence="9" type="ORF">S01H1_66235</name>
</gene>
<protein>
    <recommendedName>
        <fullName evidence="8">ATPase F1/V1/A1 complex alpha/beta subunit N-terminal domain-containing protein</fullName>
    </recommendedName>
</protein>
<evidence type="ECO:0000256" key="2">
    <source>
        <dbReference type="ARBA" id="ARBA00022448"/>
    </source>
</evidence>
<dbReference type="PANTHER" id="PTHR43607:SF1">
    <property type="entry name" value="H(+)-TRANSPORTING TWO-SECTOR ATPASE"/>
    <property type="match status" value="1"/>
</dbReference>
<evidence type="ECO:0000256" key="6">
    <source>
        <dbReference type="ARBA" id="ARBA00022967"/>
    </source>
</evidence>
<feature type="domain" description="ATPase F1/V1/A1 complex alpha/beta subunit N-terminal" evidence="8">
    <location>
        <begin position="6"/>
        <end position="58"/>
    </location>
</feature>
<evidence type="ECO:0000256" key="4">
    <source>
        <dbReference type="ARBA" id="ARBA00022781"/>
    </source>
</evidence>
<dbReference type="InterPro" id="IPR022878">
    <property type="entry name" value="V-ATPase_asu"/>
</dbReference>
<evidence type="ECO:0000256" key="1">
    <source>
        <dbReference type="ARBA" id="ARBA00008936"/>
    </source>
</evidence>
<dbReference type="GO" id="GO:0046961">
    <property type="term" value="F:proton-transporting ATPase activity, rotational mechanism"/>
    <property type="evidence" value="ECO:0007669"/>
    <property type="project" value="InterPro"/>
</dbReference>
<evidence type="ECO:0000259" key="8">
    <source>
        <dbReference type="Pfam" id="PF02874"/>
    </source>
</evidence>
<reference evidence="9" key="1">
    <citation type="journal article" date="2014" name="Front. Microbiol.">
        <title>High frequency of phylogenetically diverse reductive dehalogenase-homologous genes in deep subseafloor sedimentary metagenomes.</title>
        <authorList>
            <person name="Kawai M."/>
            <person name="Futagami T."/>
            <person name="Toyoda A."/>
            <person name="Takaki Y."/>
            <person name="Nishi S."/>
            <person name="Hori S."/>
            <person name="Arai W."/>
            <person name="Tsubouchi T."/>
            <person name="Morono Y."/>
            <person name="Uchiyama I."/>
            <person name="Ito T."/>
            <person name="Fujiyama A."/>
            <person name="Inagaki F."/>
            <person name="Takami H."/>
        </authorList>
    </citation>
    <scope>NUCLEOTIDE SEQUENCE</scope>
    <source>
        <strain evidence="9">Expedition CK06-06</strain>
    </source>
</reference>
<organism evidence="9">
    <name type="scientific">marine sediment metagenome</name>
    <dbReference type="NCBI Taxonomy" id="412755"/>
    <lineage>
        <taxon>unclassified sequences</taxon>
        <taxon>metagenomes</taxon>
        <taxon>ecological metagenomes</taxon>
    </lineage>
</organism>
<dbReference type="InterPro" id="IPR036121">
    <property type="entry name" value="ATPase_F1/V1/A1_a/bsu_N_sf"/>
</dbReference>
<evidence type="ECO:0000256" key="7">
    <source>
        <dbReference type="ARBA" id="ARBA00023065"/>
    </source>
</evidence>
<dbReference type="InterPro" id="IPR004100">
    <property type="entry name" value="ATPase_F1/V1/A1_a/bsu_N"/>
</dbReference>
<name>X0X1Y2_9ZZZZ</name>
<feature type="non-terminal residue" evidence="9">
    <location>
        <position position="59"/>
    </location>
</feature>
<dbReference type="PANTHER" id="PTHR43607">
    <property type="entry name" value="V-TYPE PROTON ATPASE CATALYTIC SUBUNIT A"/>
    <property type="match status" value="1"/>
</dbReference>
<keyword evidence="3" id="KW-0547">Nucleotide-binding</keyword>
<evidence type="ECO:0000256" key="5">
    <source>
        <dbReference type="ARBA" id="ARBA00022840"/>
    </source>
</evidence>
<dbReference type="EMBL" id="BARS01043781">
    <property type="protein sequence ID" value="GAG29437.1"/>
    <property type="molecule type" value="Genomic_DNA"/>
</dbReference>
<dbReference type="InterPro" id="IPR023366">
    <property type="entry name" value="ATP_synth_asu-like_sf"/>
</dbReference>
<dbReference type="GO" id="GO:0046034">
    <property type="term" value="P:ATP metabolic process"/>
    <property type="evidence" value="ECO:0007669"/>
    <property type="project" value="InterPro"/>
</dbReference>
<dbReference type="AlphaFoldDB" id="X0X1Y2"/>
<dbReference type="Gene3D" id="2.40.30.20">
    <property type="match status" value="1"/>
</dbReference>
<proteinExistence type="inferred from homology"/>
<accession>X0X1Y2</accession>
<keyword evidence="2" id="KW-0813">Transport</keyword>
<comment type="similarity">
    <text evidence="1">Belongs to the ATPase alpha/beta chains family.</text>
</comment>
<dbReference type="FunFam" id="2.40.30.20:FF:000002">
    <property type="entry name" value="V-type proton ATPase catalytic subunit A"/>
    <property type="match status" value="1"/>
</dbReference>
<dbReference type="Pfam" id="PF02874">
    <property type="entry name" value="ATP-synt_ab_N"/>
    <property type="match status" value="1"/>
</dbReference>